<dbReference type="Proteomes" id="UP000236724">
    <property type="component" value="Unassembled WGS sequence"/>
</dbReference>
<evidence type="ECO:0000256" key="1">
    <source>
        <dbReference type="SAM" id="Phobius"/>
    </source>
</evidence>
<evidence type="ECO:0000313" key="2">
    <source>
        <dbReference type="EMBL" id="SEH08101.1"/>
    </source>
</evidence>
<dbReference type="RefSeq" id="WP_103921683.1">
    <property type="nucleotide sequence ID" value="NZ_FMSV02000543.1"/>
</dbReference>
<accession>A0A1H6FFA6</accession>
<keyword evidence="3" id="KW-1185">Reference proteome</keyword>
<proteinExistence type="predicted"/>
<dbReference type="EMBL" id="FMSV02000543">
    <property type="protein sequence ID" value="SEH08101.1"/>
    <property type="molecule type" value="Genomic_DNA"/>
</dbReference>
<organism evidence="2 3">
    <name type="scientific">Candidatus Venteria ishoeyi</name>
    <dbReference type="NCBI Taxonomy" id="1899563"/>
    <lineage>
        <taxon>Bacteria</taxon>
        <taxon>Pseudomonadati</taxon>
        <taxon>Pseudomonadota</taxon>
        <taxon>Gammaproteobacteria</taxon>
        <taxon>Thiotrichales</taxon>
        <taxon>Thiotrichaceae</taxon>
        <taxon>Venteria</taxon>
    </lineage>
</organism>
<keyword evidence="1" id="KW-1133">Transmembrane helix</keyword>
<feature type="transmembrane region" description="Helical" evidence="1">
    <location>
        <begin position="39"/>
        <end position="55"/>
    </location>
</feature>
<name>A0A1H6FFA6_9GAMM</name>
<keyword evidence="1" id="KW-0472">Membrane</keyword>
<reference evidence="2 3" key="1">
    <citation type="submission" date="2016-10" db="EMBL/GenBank/DDBJ databases">
        <authorList>
            <person name="de Groot N.N."/>
        </authorList>
    </citation>
    <scope>NUCLEOTIDE SEQUENCE [LARGE SCALE GENOMIC DNA]</scope>
    <source>
        <strain evidence="2">MBHS1</strain>
    </source>
</reference>
<dbReference type="AlphaFoldDB" id="A0A1H6FFA6"/>
<sequence length="189" mass="21211">MNIQLFFAWVLFIGGISLALISAAQMPVSGATWPDTLPVYILVLTMGLLGSLWIRQLNSSSQQTQTNLSTASGIDNNADKVVSLQHIRHLFQQLQQDLIHLQAINDRQVLQAEFEKLEANYLLHIIASRTVLKNHLAQAQSALLLNQLAQGERLFNRLVSANIDGHAAEVQRLFPQLIELVKQWQEVLK</sequence>
<keyword evidence="1" id="KW-0812">Transmembrane</keyword>
<protein>
    <submittedName>
        <fullName evidence="2">Uncharacterized protein</fullName>
    </submittedName>
</protein>
<evidence type="ECO:0000313" key="3">
    <source>
        <dbReference type="Proteomes" id="UP000236724"/>
    </source>
</evidence>
<gene>
    <name evidence="2" type="ORF">MBHS_03990</name>
</gene>